<evidence type="ECO:0000313" key="1">
    <source>
        <dbReference type="EMBL" id="CCB57636.1"/>
    </source>
</evidence>
<accession>F6HSJ6</accession>
<keyword evidence="2" id="KW-1185">Reference proteome</keyword>
<gene>
    <name evidence="1" type="ordered locus">VIT_14s0006g01100</name>
</gene>
<dbReference type="HOGENOM" id="CLU_3433329_0_0_1"/>
<name>F6HSJ6_VITVI</name>
<organism evidence="1 2">
    <name type="scientific">Vitis vinifera</name>
    <name type="common">Grape</name>
    <dbReference type="NCBI Taxonomy" id="29760"/>
    <lineage>
        <taxon>Eukaryota</taxon>
        <taxon>Viridiplantae</taxon>
        <taxon>Streptophyta</taxon>
        <taxon>Embryophyta</taxon>
        <taxon>Tracheophyta</taxon>
        <taxon>Spermatophyta</taxon>
        <taxon>Magnoliopsida</taxon>
        <taxon>eudicotyledons</taxon>
        <taxon>Gunneridae</taxon>
        <taxon>Pentapetalae</taxon>
        <taxon>rosids</taxon>
        <taxon>Vitales</taxon>
        <taxon>Vitaceae</taxon>
        <taxon>Viteae</taxon>
        <taxon>Vitis</taxon>
    </lineage>
</organism>
<dbReference type="Proteomes" id="UP000009183">
    <property type="component" value="Chromosome 14"/>
</dbReference>
<sequence length="16" mass="2040">MGLWDSIFDWLRRMTI</sequence>
<reference evidence="2" key="1">
    <citation type="journal article" date="2007" name="Nature">
        <title>The grapevine genome sequence suggests ancestral hexaploidization in major angiosperm phyla.</title>
        <authorList>
            <consortium name="The French-Italian Public Consortium for Grapevine Genome Characterization."/>
            <person name="Jaillon O."/>
            <person name="Aury J.-M."/>
            <person name="Noel B."/>
            <person name="Policriti A."/>
            <person name="Clepet C."/>
            <person name="Casagrande A."/>
            <person name="Choisne N."/>
            <person name="Aubourg S."/>
            <person name="Vitulo N."/>
            <person name="Jubin C."/>
            <person name="Vezzi A."/>
            <person name="Legeai F."/>
            <person name="Hugueney P."/>
            <person name="Dasilva C."/>
            <person name="Horner D."/>
            <person name="Mica E."/>
            <person name="Jublot D."/>
            <person name="Poulain J."/>
            <person name="Bruyere C."/>
            <person name="Billault A."/>
            <person name="Segurens B."/>
            <person name="Gouyvenoux M."/>
            <person name="Ugarte E."/>
            <person name="Cattonaro F."/>
            <person name="Anthouard V."/>
            <person name="Vico V."/>
            <person name="Del Fabbro C."/>
            <person name="Alaux M."/>
            <person name="Di Gaspero G."/>
            <person name="Dumas V."/>
            <person name="Felice N."/>
            <person name="Paillard S."/>
            <person name="Juman I."/>
            <person name="Moroldo M."/>
            <person name="Scalabrin S."/>
            <person name="Canaguier A."/>
            <person name="Le Clainche I."/>
            <person name="Malacrida G."/>
            <person name="Durand E."/>
            <person name="Pesole G."/>
            <person name="Laucou V."/>
            <person name="Chatelet P."/>
            <person name="Merdinoglu D."/>
            <person name="Delledonne M."/>
            <person name="Pezzotti M."/>
            <person name="Lecharny A."/>
            <person name="Scarpelli C."/>
            <person name="Artiguenave F."/>
            <person name="Pe M.E."/>
            <person name="Valle G."/>
            <person name="Morgante M."/>
            <person name="Caboche M."/>
            <person name="Adam-Blondon A.-F."/>
            <person name="Weissenbach J."/>
            <person name="Quetier F."/>
            <person name="Wincker P."/>
        </authorList>
    </citation>
    <scope>NUCLEOTIDE SEQUENCE [LARGE SCALE GENOMIC DNA]</scope>
    <source>
        <strain evidence="2">cv. Pinot noir / PN40024</strain>
    </source>
</reference>
<dbReference type="EMBL" id="FN596245">
    <property type="protein sequence ID" value="CCB57636.1"/>
    <property type="molecule type" value="Genomic_DNA"/>
</dbReference>
<dbReference type="InParanoid" id="F6HSJ6"/>
<evidence type="ECO:0000313" key="2">
    <source>
        <dbReference type="Proteomes" id="UP000009183"/>
    </source>
</evidence>
<protein>
    <submittedName>
        <fullName evidence="1">Uncharacterized protein</fullName>
    </submittedName>
</protein>
<proteinExistence type="predicted"/>
<dbReference type="AlphaFoldDB" id="F6HSJ6"/>